<dbReference type="Gene3D" id="2.40.30.180">
    <property type="entry name" value="Ubiquitin-activating enzyme E1, FCCH domain"/>
    <property type="match status" value="2"/>
</dbReference>
<gene>
    <name evidence="1" type="ORF">UFOVP844_54</name>
</gene>
<dbReference type="InterPro" id="IPR042302">
    <property type="entry name" value="E1_FCCH_sf"/>
</dbReference>
<proteinExistence type="predicted"/>
<protein>
    <submittedName>
        <fullName evidence="1">Uncharacterized protein</fullName>
    </submittedName>
</protein>
<name>A0A6J5PC34_9CAUD</name>
<accession>A0A6J5PC34</accession>
<organism evidence="1">
    <name type="scientific">uncultured Caudovirales phage</name>
    <dbReference type="NCBI Taxonomy" id="2100421"/>
    <lineage>
        <taxon>Viruses</taxon>
        <taxon>Duplodnaviria</taxon>
        <taxon>Heunggongvirae</taxon>
        <taxon>Uroviricota</taxon>
        <taxon>Caudoviricetes</taxon>
        <taxon>Peduoviridae</taxon>
        <taxon>Maltschvirus</taxon>
        <taxon>Maltschvirus maltsch</taxon>
    </lineage>
</organism>
<reference evidence="1" key="1">
    <citation type="submission" date="2020-04" db="EMBL/GenBank/DDBJ databases">
        <authorList>
            <person name="Chiriac C."/>
            <person name="Salcher M."/>
            <person name="Ghai R."/>
            <person name="Kavagutti S V."/>
        </authorList>
    </citation>
    <scope>NUCLEOTIDE SEQUENCE</scope>
</reference>
<sequence>MSYEPFPIFAFESGLDTDVQPWILPKDAFQDIVNGYIQHGVLCKRNGMQTFGWFVNSPTYTIVGITNVAGVAVVELNTVVGLNNGDRFIIRTATGMTQINNTTYQVQNITGNTFQVYDIYGQVVDATLWGAYAGGGVFFIVPALPIMGIKTFLNNANRKAQIIFNTKRAAFYDTSINAYSPIDTDDIWNSDDKHFVSSSAFGRTGSFGTITFYFTNFNGDINTTVYPMRQYTGVTPTTTIFAPNTFTLPNENFVVAAQFIFTMRQRLLLLNTIESSTYPTGTPPTSVSSVNYRQRLRWSRANNPAFPDDPTSTETTWNEIIPGNGGFVDCPTSETIVSATQIQDVIIVYFTDSVWSIEPTADPALPFRWTKINSYRACDAPYGNIGHDRFAIAYGQRGITGCDRVEVKRIDDKIQNFVTDEISQTLFSQCYSDRNYAQKRSWTLYPSANTNVNPAVLPTTSNFALIRTEEEGAWSKYTVYSTDIDPIDGINMSCLGYGFTETDYTLGQFADGTLPDLPMGEITNTIGSYFSKSKSDLFLGGDQIGRVLTLETDSDDLGQPIDFDVTSAGWNPYKEKGMAAQLGYLDFYVDADMSIQFQVDFYSSDIDEPYATQMMDCLPPLGFIADIDNVVLNGINPVDIVAYSHGLITGKQIYIYNLIGAEGLMGVPFIVTVTGENTFTLDGTNSSNYSAYISGGTVAERAFSNQKCWKRAYAGGKGYLHFVRITNSAVDQPLKINGTIPFFRPTSGRMIE</sequence>
<dbReference type="EMBL" id="LR796795">
    <property type="protein sequence ID" value="CAB4166798.1"/>
    <property type="molecule type" value="Genomic_DNA"/>
</dbReference>
<evidence type="ECO:0000313" key="1">
    <source>
        <dbReference type="EMBL" id="CAB4166798.1"/>
    </source>
</evidence>